<keyword evidence="2" id="KW-0479">Metal-binding</keyword>
<evidence type="ECO:0000259" key="5">
    <source>
        <dbReference type="PROSITE" id="PS50048"/>
    </source>
</evidence>
<keyword evidence="3" id="KW-0238">DNA-binding</keyword>
<dbReference type="GO" id="GO:0008270">
    <property type="term" value="F:zinc ion binding"/>
    <property type="evidence" value="ECO:0007669"/>
    <property type="project" value="InterPro"/>
</dbReference>
<evidence type="ECO:0000313" key="7">
    <source>
        <dbReference type="Proteomes" id="UP000603453"/>
    </source>
</evidence>
<gene>
    <name evidence="6" type="ORF">INT47_005014</name>
</gene>
<accession>A0A8H7QJN1</accession>
<sequence>MSKIVNEQAPKRVKVTLACVICRKKKVKCDGIQPSCSRCQSIGNCCQYSDPPKKRGPPKGYVEVIESRAHRIESLLGNQQNKQQQQILIIKKDQPINALLCLISGAVDNALVHGSNGIVYDFLMTEDVLFNAREKLIFHHQDLWTENFFNHFNFMFPILSRPQFAFQLERDELNPLLKFAVFLLGCRLENKDIQQEKVLYQHFLGLSNDFITIPDITTVQAVVIMCWYTYIAGDMVKCYSLRHQLAQLVTEMNLGYESDNSKDIHYVEMKRRAFWVSFVIDQWLASCTGGERLLTQSWDCKWPQLEDNQLFALHHQQQEQKLLVNTCYFSIESALQINSFNEMIRLSNIVADMCNGDNVNKLESKLTEWLLQLPSYLDYGKPTAGEPSALAKLYRIFYHTVQIMLNNNSSHNSGLCTSICTTAANTIIHISERMVDLGQQKYLYNVFFSSLTLATSIHLDKVDKISLYKSISIIKQINCCLLPAIDFDALMDQFLVEDTPIYPSPTSSSSSLPKVNNKRAYNYEEDDQVQFDLVDIFPNIMDPVVDNSQWPSWLDFFDNQTVESSTTTCSPISYITPSHSPILSLCLKDEDIIPFDLLSDQQYFSLL</sequence>
<evidence type="ECO:0000313" key="6">
    <source>
        <dbReference type="EMBL" id="KAG2193489.1"/>
    </source>
</evidence>
<organism evidence="6 7">
    <name type="scientific">Mucor saturninus</name>
    <dbReference type="NCBI Taxonomy" id="64648"/>
    <lineage>
        <taxon>Eukaryota</taxon>
        <taxon>Fungi</taxon>
        <taxon>Fungi incertae sedis</taxon>
        <taxon>Mucoromycota</taxon>
        <taxon>Mucoromycotina</taxon>
        <taxon>Mucoromycetes</taxon>
        <taxon>Mucorales</taxon>
        <taxon>Mucorineae</taxon>
        <taxon>Mucoraceae</taxon>
        <taxon>Mucor</taxon>
    </lineage>
</organism>
<dbReference type="InterPro" id="IPR050987">
    <property type="entry name" value="AtrR-like"/>
</dbReference>
<dbReference type="InterPro" id="IPR007219">
    <property type="entry name" value="XnlR_reg_dom"/>
</dbReference>
<dbReference type="EMBL" id="JAEPRD010000231">
    <property type="protein sequence ID" value="KAG2193489.1"/>
    <property type="molecule type" value="Genomic_DNA"/>
</dbReference>
<dbReference type="GO" id="GO:0000981">
    <property type="term" value="F:DNA-binding transcription factor activity, RNA polymerase II-specific"/>
    <property type="evidence" value="ECO:0007669"/>
    <property type="project" value="InterPro"/>
</dbReference>
<dbReference type="Gene3D" id="4.10.240.10">
    <property type="entry name" value="Zn(2)-C6 fungal-type DNA-binding domain"/>
    <property type="match status" value="1"/>
</dbReference>
<dbReference type="AlphaFoldDB" id="A0A8H7QJN1"/>
<dbReference type="PROSITE" id="PS00463">
    <property type="entry name" value="ZN2_CY6_FUNGAL_1"/>
    <property type="match status" value="1"/>
</dbReference>
<evidence type="ECO:0000256" key="2">
    <source>
        <dbReference type="ARBA" id="ARBA00022723"/>
    </source>
</evidence>
<evidence type="ECO:0000256" key="3">
    <source>
        <dbReference type="ARBA" id="ARBA00023125"/>
    </source>
</evidence>
<dbReference type="PANTHER" id="PTHR46910">
    <property type="entry name" value="TRANSCRIPTION FACTOR PDR1"/>
    <property type="match status" value="1"/>
</dbReference>
<dbReference type="Pfam" id="PF00172">
    <property type="entry name" value="Zn_clus"/>
    <property type="match status" value="1"/>
</dbReference>
<dbReference type="InterPro" id="IPR036864">
    <property type="entry name" value="Zn2-C6_fun-type_DNA-bd_sf"/>
</dbReference>
<dbReference type="CDD" id="cd12148">
    <property type="entry name" value="fungal_TF_MHR"/>
    <property type="match status" value="1"/>
</dbReference>
<dbReference type="OrthoDB" id="2260578at2759"/>
<protein>
    <recommendedName>
        <fullName evidence="5">Zn(2)-C6 fungal-type domain-containing protein</fullName>
    </recommendedName>
</protein>
<dbReference type="PANTHER" id="PTHR46910:SF3">
    <property type="entry name" value="HALOTOLERANCE PROTEIN 9-RELATED"/>
    <property type="match status" value="1"/>
</dbReference>
<dbReference type="GO" id="GO:0005634">
    <property type="term" value="C:nucleus"/>
    <property type="evidence" value="ECO:0007669"/>
    <property type="project" value="UniProtKB-SubCell"/>
</dbReference>
<dbReference type="SMART" id="SM00066">
    <property type="entry name" value="GAL4"/>
    <property type="match status" value="1"/>
</dbReference>
<dbReference type="GO" id="GO:0003677">
    <property type="term" value="F:DNA binding"/>
    <property type="evidence" value="ECO:0007669"/>
    <property type="project" value="UniProtKB-KW"/>
</dbReference>
<dbReference type="Proteomes" id="UP000603453">
    <property type="component" value="Unassembled WGS sequence"/>
</dbReference>
<dbReference type="GO" id="GO:0006351">
    <property type="term" value="P:DNA-templated transcription"/>
    <property type="evidence" value="ECO:0007669"/>
    <property type="project" value="InterPro"/>
</dbReference>
<comment type="caution">
    <text evidence="6">The sequence shown here is derived from an EMBL/GenBank/DDBJ whole genome shotgun (WGS) entry which is preliminary data.</text>
</comment>
<reference evidence="6" key="1">
    <citation type="submission" date="2020-12" db="EMBL/GenBank/DDBJ databases">
        <title>Metabolic potential, ecology and presence of endohyphal bacteria is reflected in genomic diversity of Mucoromycotina.</title>
        <authorList>
            <person name="Muszewska A."/>
            <person name="Okrasinska A."/>
            <person name="Steczkiewicz K."/>
            <person name="Drgas O."/>
            <person name="Orlowska M."/>
            <person name="Perlinska-Lenart U."/>
            <person name="Aleksandrzak-Piekarczyk T."/>
            <person name="Szatraj K."/>
            <person name="Zielenkiewicz U."/>
            <person name="Pilsyk S."/>
            <person name="Malc E."/>
            <person name="Mieczkowski P."/>
            <person name="Kruszewska J.S."/>
            <person name="Biernat P."/>
            <person name="Pawlowska J."/>
        </authorList>
    </citation>
    <scope>NUCLEOTIDE SEQUENCE</scope>
    <source>
        <strain evidence="6">WA0000017839</strain>
    </source>
</reference>
<dbReference type="PROSITE" id="PS50048">
    <property type="entry name" value="ZN2_CY6_FUNGAL_2"/>
    <property type="match status" value="1"/>
</dbReference>
<dbReference type="CDD" id="cd00067">
    <property type="entry name" value="GAL4"/>
    <property type="match status" value="1"/>
</dbReference>
<dbReference type="InterPro" id="IPR001138">
    <property type="entry name" value="Zn2Cys6_DnaBD"/>
</dbReference>
<name>A0A8H7QJN1_9FUNG</name>
<proteinExistence type="predicted"/>
<keyword evidence="4" id="KW-0539">Nucleus</keyword>
<comment type="subcellular location">
    <subcellularLocation>
        <location evidence="1">Nucleus</location>
    </subcellularLocation>
</comment>
<dbReference type="Pfam" id="PF04082">
    <property type="entry name" value="Fungal_trans"/>
    <property type="match status" value="1"/>
</dbReference>
<keyword evidence="7" id="KW-1185">Reference proteome</keyword>
<dbReference type="SUPFAM" id="SSF57701">
    <property type="entry name" value="Zn2/Cys6 DNA-binding domain"/>
    <property type="match status" value="1"/>
</dbReference>
<feature type="domain" description="Zn(2)-C6 fungal-type" evidence="5">
    <location>
        <begin position="18"/>
        <end position="48"/>
    </location>
</feature>
<evidence type="ECO:0000256" key="1">
    <source>
        <dbReference type="ARBA" id="ARBA00004123"/>
    </source>
</evidence>
<evidence type="ECO:0000256" key="4">
    <source>
        <dbReference type="ARBA" id="ARBA00023242"/>
    </source>
</evidence>